<evidence type="ECO:0000256" key="1">
    <source>
        <dbReference type="ARBA" id="ARBA00004613"/>
    </source>
</evidence>
<dbReference type="PROSITE" id="PS50292">
    <property type="entry name" value="PEROXIDASE_3"/>
    <property type="match status" value="1"/>
</dbReference>
<comment type="subcellular location">
    <subcellularLocation>
        <location evidence="1">Secreted</location>
    </subcellularLocation>
</comment>
<gene>
    <name evidence="4" type="ORF">HELGO_WM91869</name>
</gene>
<protein>
    <submittedName>
        <fullName evidence="4">Peroxinectin (EC)</fullName>
        <ecNumber evidence="4">1.11.1.7</ecNumber>
    </submittedName>
</protein>
<dbReference type="SUPFAM" id="SSF48113">
    <property type="entry name" value="Heme-dependent peroxidases"/>
    <property type="match status" value="1"/>
</dbReference>
<dbReference type="AlphaFoldDB" id="A0A6S6T1L5"/>
<dbReference type="EC" id="1.11.1.7" evidence="4"/>
<keyword evidence="2" id="KW-0964">Secreted</keyword>
<keyword evidence="4" id="KW-0560">Oxidoreductase</keyword>
<dbReference type="InterPro" id="IPR037120">
    <property type="entry name" value="Haem_peroxidase_sf_animal"/>
</dbReference>
<dbReference type="EMBL" id="CACVAV010000169">
    <property type="protein sequence ID" value="CAA6810645.1"/>
    <property type="molecule type" value="Genomic_DNA"/>
</dbReference>
<dbReference type="PANTHER" id="PTHR11475:SF4">
    <property type="entry name" value="CHORION PEROXIDASE"/>
    <property type="match status" value="1"/>
</dbReference>
<proteinExistence type="predicted"/>
<evidence type="ECO:0000256" key="3">
    <source>
        <dbReference type="ARBA" id="ARBA00023180"/>
    </source>
</evidence>
<keyword evidence="3" id="KW-0325">Glycoprotein</keyword>
<dbReference type="Gene3D" id="1.10.640.10">
    <property type="entry name" value="Haem peroxidase domain superfamily, animal type"/>
    <property type="match status" value="1"/>
</dbReference>
<reference evidence="4" key="1">
    <citation type="submission" date="2020-01" db="EMBL/GenBank/DDBJ databases">
        <authorList>
            <person name="Meier V. D."/>
            <person name="Meier V D."/>
        </authorList>
    </citation>
    <scope>NUCLEOTIDE SEQUENCE</scope>
    <source>
        <strain evidence="4">HLG_WM_MAG_08</strain>
    </source>
</reference>
<feature type="non-terminal residue" evidence="4">
    <location>
        <position position="1"/>
    </location>
</feature>
<evidence type="ECO:0000313" key="4">
    <source>
        <dbReference type="EMBL" id="CAA6810645.1"/>
    </source>
</evidence>
<dbReference type="GO" id="GO:0140825">
    <property type="term" value="F:lactoperoxidase activity"/>
    <property type="evidence" value="ECO:0007669"/>
    <property type="project" value="UniProtKB-EC"/>
</dbReference>
<dbReference type="GO" id="GO:0005576">
    <property type="term" value="C:extracellular region"/>
    <property type="evidence" value="ECO:0007669"/>
    <property type="project" value="UniProtKB-SubCell"/>
</dbReference>
<keyword evidence="4" id="KW-0575">Peroxidase</keyword>
<name>A0A6S6T1L5_9GAMM</name>
<dbReference type="PRINTS" id="PR00457">
    <property type="entry name" value="ANPEROXIDASE"/>
</dbReference>
<dbReference type="InterPro" id="IPR019791">
    <property type="entry name" value="Haem_peroxidase_animal"/>
</dbReference>
<organism evidence="4">
    <name type="scientific">uncultured Thiotrichaceae bacterium</name>
    <dbReference type="NCBI Taxonomy" id="298394"/>
    <lineage>
        <taxon>Bacteria</taxon>
        <taxon>Pseudomonadati</taxon>
        <taxon>Pseudomonadota</taxon>
        <taxon>Gammaproteobacteria</taxon>
        <taxon>Thiotrichales</taxon>
        <taxon>Thiotrichaceae</taxon>
        <taxon>environmental samples</taxon>
    </lineage>
</organism>
<accession>A0A6S6T1L5</accession>
<dbReference type="Pfam" id="PF03098">
    <property type="entry name" value="An_peroxidase"/>
    <property type="match status" value="1"/>
</dbReference>
<dbReference type="GO" id="GO:0006979">
    <property type="term" value="P:response to oxidative stress"/>
    <property type="evidence" value="ECO:0007669"/>
    <property type="project" value="InterPro"/>
</dbReference>
<dbReference type="InterPro" id="IPR010255">
    <property type="entry name" value="Haem_peroxidase_sf"/>
</dbReference>
<evidence type="ECO:0000256" key="2">
    <source>
        <dbReference type="ARBA" id="ARBA00022525"/>
    </source>
</evidence>
<dbReference type="GO" id="GO:0020037">
    <property type="term" value="F:heme binding"/>
    <property type="evidence" value="ECO:0007669"/>
    <property type="project" value="InterPro"/>
</dbReference>
<dbReference type="PANTHER" id="PTHR11475">
    <property type="entry name" value="OXIDASE/PEROXIDASE"/>
    <property type="match status" value="1"/>
</dbReference>
<sequence length="386" mass="43938">FQGGELIMNEGYLPKDDVGFYLAGDERVNEHIGLTAMHTLWVREHNRLAQAIACEYPNWKDNRLYNEAKRVVVAELQAITYNEFLPALLGRNTLPGYWEYTNDQNPGYDDGIQANISNVFAVSAFRFGHSMLSPVLLRLDKDGDEIPQKHVPLRSAFFQPDKLEEAGIEPIFRGFASQAAQALDPMVVDDIRNFLILSPGDQQGFDLAALNIQRGRDHRLPAYNDVRESFGLRRIDSFHDPIWREGFGDKLAEAYDDPDQIDVWVGGLAEEEVGNTLTGETLQAILLEQFRRLRHGDRFWYEDQFYDEEIEELNQTTLADIIKRNTPIQKHEIQNNVFIASEIHDPVEVNATPGVTSETTRLSAPDPAEEIRRNRIMEAIRNGALG</sequence>